<organism evidence="2 3">
    <name type="scientific">Kribbella caucasensis</name>
    <dbReference type="NCBI Taxonomy" id="2512215"/>
    <lineage>
        <taxon>Bacteria</taxon>
        <taxon>Bacillati</taxon>
        <taxon>Actinomycetota</taxon>
        <taxon>Actinomycetes</taxon>
        <taxon>Propionibacteriales</taxon>
        <taxon>Kribbellaceae</taxon>
        <taxon>Kribbella</taxon>
    </lineage>
</organism>
<protein>
    <recommendedName>
        <fullName evidence="1">VOC domain-containing protein</fullName>
    </recommendedName>
</protein>
<feature type="domain" description="VOC" evidence="1">
    <location>
        <begin position="139"/>
        <end position="261"/>
    </location>
</feature>
<dbReference type="EMBL" id="SNWQ01000001">
    <property type="protein sequence ID" value="TDO54664.1"/>
    <property type="molecule type" value="Genomic_DNA"/>
</dbReference>
<dbReference type="InterPro" id="IPR052164">
    <property type="entry name" value="Anthracycline_SecMetBiosynth"/>
</dbReference>
<dbReference type="PANTHER" id="PTHR33993:SF10">
    <property type="entry name" value="CONSERVED PROTEIN"/>
    <property type="match status" value="1"/>
</dbReference>
<dbReference type="InterPro" id="IPR004360">
    <property type="entry name" value="Glyas_Fos-R_dOase_dom"/>
</dbReference>
<comment type="caution">
    <text evidence="2">The sequence shown here is derived from an EMBL/GenBank/DDBJ whole genome shotgun (WGS) entry which is preliminary data.</text>
</comment>
<dbReference type="InterPro" id="IPR041581">
    <property type="entry name" value="Glyoxalase_6"/>
</dbReference>
<dbReference type="InterPro" id="IPR037523">
    <property type="entry name" value="VOC_core"/>
</dbReference>
<dbReference type="Gene3D" id="3.10.180.10">
    <property type="entry name" value="2,3-Dihydroxybiphenyl 1,2-Dioxygenase, domain 1"/>
    <property type="match status" value="2"/>
</dbReference>
<proteinExistence type="predicted"/>
<dbReference type="SUPFAM" id="SSF54593">
    <property type="entry name" value="Glyoxalase/Bleomycin resistance protein/Dihydroxybiphenyl dioxygenase"/>
    <property type="match status" value="2"/>
</dbReference>
<evidence type="ECO:0000259" key="1">
    <source>
        <dbReference type="PROSITE" id="PS51819"/>
    </source>
</evidence>
<dbReference type="Pfam" id="PF18029">
    <property type="entry name" value="Glyoxalase_6"/>
    <property type="match status" value="1"/>
</dbReference>
<dbReference type="AlphaFoldDB" id="A0A4R6KR73"/>
<dbReference type="OrthoDB" id="9793039at2"/>
<dbReference type="Pfam" id="PF00903">
    <property type="entry name" value="Glyoxalase"/>
    <property type="match status" value="1"/>
</dbReference>
<dbReference type="PANTHER" id="PTHR33993">
    <property type="entry name" value="GLYOXALASE-RELATED"/>
    <property type="match status" value="1"/>
</dbReference>
<name>A0A4R6KR73_9ACTN</name>
<evidence type="ECO:0000313" key="2">
    <source>
        <dbReference type="EMBL" id="TDO54664.1"/>
    </source>
</evidence>
<dbReference type="CDD" id="cd07247">
    <property type="entry name" value="SgaA_N_like"/>
    <property type="match status" value="2"/>
</dbReference>
<gene>
    <name evidence="2" type="ORF">EV643_101454</name>
</gene>
<keyword evidence="3" id="KW-1185">Reference proteome</keyword>
<dbReference type="InterPro" id="IPR029068">
    <property type="entry name" value="Glyas_Bleomycin-R_OHBP_Dase"/>
</dbReference>
<dbReference type="Proteomes" id="UP000295388">
    <property type="component" value="Unassembled WGS sequence"/>
</dbReference>
<sequence>MVERNAPWPTGTPAWIGLATDNPEAAAVFYGLLFGWDCEHQGARDYWLCKLDGEDVGGIGPKHPGTEHLPSRWTTFLATDHVERTAEAIAEHGGRVVLEPKDVPPHGRMALAVDPNQAMFGLWQAADHIGIERRTEPGRLVWSEALSRRDDLATEFYTAVFGYQVEEFSGATRDDRYADARYAALYADDKPVAGAGEFHLDMPADTSPHWLPYFVTADTDATVDQVQRTGGTLLGQPLDSDFGRLAVLQDPESAVFAVIQLG</sequence>
<feature type="domain" description="VOC" evidence="1">
    <location>
        <begin position="12"/>
        <end position="125"/>
    </location>
</feature>
<evidence type="ECO:0000313" key="3">
    <source>
        <dbReference type="Proteomes" id="UP000295388"/>
    </source>
</evidence>
<reference evidence="2 3" key="1">
    <citation type="submission" date="2019-03" db="EMBL/GenBank/DDBJ databases">
        <title>Genomic Encyclopedia of Type Strains, Phase III (KMG-III): the genomes of soil and plant-associated and newly described type strains.</title>
        <authorList>
            <person name="Whitman W."/>
        </authorList>
    </citation>
    <scope>NUCLEOTIDE SEQUENCE [LARGE SCALE GENOMIC DNA]</scope>
    <source>
        <strain evidence="2 3">VKM Ac-2527</strain>
    </source>
</reference>
<accession>A0A4R6KR73</accession>
<dbReference type="PROSITE" id="PS51819">
    <property type="entry name" value="VOC"/>
    <property type="match status" value="2"/>
</dbReference>
<dbReference type="RefSeq" id="WP_133798229.1">
    <property type="nucleotide sequence ID" value="NZ_SNWQ01000001.1"/>
</dbReference>